<keyword evidence="2" id="KW-0808">Transferase</keyword>
<evidence type="ECO:0000259" key="3">
    <source>
        <dbReference type="Pfam" id="PF26168"/>
    </source>
</evidence>
<dbReference type="EMBL" id="JABFUD020000004">
    <property type="protein sequence ID" value="KAI5080635.1"/>
    <property type="molecule type" value="Genomic_DNA"/>
</dbReference>
<proteinExistence type="inferred from homology"/>
<evidence type="ECO:0000256" key="1">
    <source>
        <dbReference type="ARBA" id="ARBA00009995"/>
    </source>
</evidence>
<comment type="caution">
    <text evidence="4">The sequence shown here is derived from an EMBL/GenBank/DDBJ whole genome shotgun (WGS) entry which is preliminary data.</text>
</comment>
<evidence type="ECO:0000313" key="4">
    <source>
        <dbReference type="EMBL" id="KAI5080635.1"/>
    </source>
</evidence>
<feature type="domain" description="Glycosyltransferase N-terminal" evidence="3">
    <location>
        <begin position="16"/>
        <end position="55"/>
    </location>
</feature>
<accession>A0A9D4ZPS5</accession>
<dbReference type="SUPFAM" id="SSF53756">
    <property type="entry name" value="UDP-Glycosyltransferase/glycogen phosphorylase"/>
    <property type="match status" value="1"/>
</dbReference>
<dbReference type="Gene3D" id="3.40.50.2000">
    <property type="entry name" value="Glycogen Phosphorylase B"/>
    <property type="match status" value="1"/>
</dbReference>
<dbReference type="InterPro" id="IPR058980">
    <property type="entry name" value="Glyco_transf_N"/>
</dbReference>
<evidence type="ECO:0000256" key="2">
    <source>
        <dbReference type="ARBA" id="ARBA00022676"/>
    </source>
</evidence>
<comment type="similarity">
    <text evidence="1">Belongs to the UDP-glycosyltransferase family.</text>
</comment>
<dbReference type="AlphaFoldDB" id="A0A9D4ZPS5"/>
<name>A0A9D4ZPS5_ADICA</name>
<keyword evidence="5" id="KW-1185">Reference proteome</keyword>
<dbReference type="GO" id="GO:0080043">
    <property type="term" value="F:quercetin 3-O-glucosyltransferase activity"/>
    <property type="evidence" value="ECO:0007669"/>
    <property type="project" value="TreeGrafter"/>
</dbReference>
<gene>
    <name evidence="4" type="ORF">GOP47_0003818</name>
</gene>
<dbReference type="Proteomes" id="UP000886520">
    <property type="component" value="Chromosome 4"/>
</dbReference>
<dbReference type="GO" id="GO:0080044">
    <property type="term" value="F:quercetin 7-O-glucosyltransferase activity"/>
    <property type="evidence" value="ECO:0007669"/>
    <property type="project" value="TreeGrafter"/>
</dbReference>
<dbReference type="PANTHER" id="PTHR11926">
    <property type="entry name" value="GLUCOSYL/GLUCURONOSYL TRANSFERASES"/>
    <property type="match status" value="1"/>
</dbReference>
<dbReference type="Pfam" id="PF26168">
    <property type="entry name" value="Glyco_transf_N"/>
    <property type="match status" value="1"/>
</dbReference>
<sequence>MSGHHGGSPASSKPHVLVLPFPLQGHITPLMQLSKLLAARGFDITFVTTHFNVAKMLKAKKAGLTHLHMGICLQGIPNGLPPSHPRDSSGDAEAAMASLLALHAPLDELVRQMVQEQGLHITCIISDSFLLWSQDAANKCRIPRISFWPQSLTAFTCSISLPQIKAAYPNLDPFNHEVYRNETCRVQSCIPGISDIAVCKLPFFSLDGDLGVNWLCCYLQVQMDRVHEPLCIICHTFPDLEQEVLTQLKAPLLCKPILTLGPLLPSGFLGGQDGNDDNGTGSSLHDEDEECLQWLNGQTPRQSSISL</sequence>
<evidence type="ECO:0000313" key="5">
    <source>
        <dbReference type="Proteomes" id="UP000886520"/>
    </source>
</evidence>
<dbReference type="OrthoDB" id="5835829at2759"/>
<keyword evidence="2" id="KW-0328">Glycosyltransferase</keyword>
<protein>
    <recommendedName>
        <fullName evidence="3">Glycosyltransferase N-terminal domain-containing protein</fullName>
    </recommendedName>
</protein>
<dbReference type="PANTHER" id="PTHR11926:SF1494">
    <property type="entry name" value="FLAVONOL 3-O-GLUCOSYLTRANSFERASE UGT76E12-RELATED"/>
    <property type="match status" value="1"/>
</dbReference>
<reference evidence="4" key="1">
    <citation type="submission" date="2021-01" db="EMBL/GenBank/DDBJ databases">
        <title>Adiantum capillus-veneris genome.</title>
        <authorList>
            <person name="Fang Y."/>
            <person name="Liao Q."/>
        </authorList>
    </citation>
    <scope>NUCLEOTIDE SEQUENCE</scope>
    <source>
        <strain evidence="4">H3</strain>
        <tissue evidence="4">Leaf</tissue>
    </source>
</reference>
<organism evidence="4 5">
    <name type="scientific">Adiantum capillus-veneris</name>
    <name type="common">Maidenhair fern</name>
    <dbReference type="NCBI Taxonomy" id="13818"/>
    <lineage>
        <taxon>Eukaryota</taxon>
        <taxon>Viridiplantae</taxon>
        <taxon>Streptophyta</taxon>
        <taxon>Embryophyta</taxon>
        <taxon>Tracheophyta</taxon>
        <taxon>Polypodiopsida</taxon>
        <taxon>Polypodiidae</taxon>
        <taxon>Polypodiales</taxon>
        <taxon>Pteridineae</taxon>
        <taxon>Pteridaceae</taxon>
        <taxon>Vittarioideae</taxon>
        <taxon>Adiantum</taxon>
    </lineage>
</organism>